<evidence type="ECO:0000313" key="1">
    <source>
        <dbReference type="EMBL" id="AWB36222.1"/>
    </source>
</evidence>
<keyword evidence="1" id="KW-0496">Mitochondrion</keyword>
<accession>A0A2S0U400</accession>
<proteinExistence type="predicted"/>
<reference evidence="1" key="1">
    <citation type="journal article" date="2018" name="Int. J. Biol. Macromol.">
        <title>Characterization and comparative mitogenomic analysis of six newly sequenced mitochondrial genomes from ectomycorrhizal fungi (Russula) and phylogenetic analysis of the Agaricomycetes.</title>
        <authorList>
            <person name="Li Q."/>
            <person name="Wang Q."/>
            <person name="Chen C."/>
            <person name="Jin X."/>
            <person name="Chen Z."/>
            <person name="Xiong C."/>
            <person name="Li P."/>
            <person name="Zhao J."/>
            <person name="Huang W."/>
        </authorList>
    </citation>
    <scope>NUCLEOTIDE SEQUENCE</scope>
</reference>
<dbReference type="AlphaFoldDB" id="A0A2S0U400"/>
<dbReference type="EMBL" id="MH138076">
    <property type="protein sequence ID" value="AWB36222.1"/>
    <property type="molecule type" value="Genomic_DNA"/>
</dbReference>
<protein>
    <submittedName>
        <fullName evidence="1">Uncharacterized protein</fullName>
    </submittedName>
</protein>
<dbReference type="RefSeq" id="YP_009487320.1">
    <property type="nucleotide sequence ID" value="NC_037777.1"/>
</dbReference>
<geneLocation type="mitochondrion" evidence="1"/>
<sequence length="152" mass="18208">MDFQEKLQKCRDEIYQKVSTKNITLLNDFGVNQNLRFNKNGKYFYSIINHGIDGYDLEIKHINKFLNQLDDKKVYIIIPILSVNNTPDEPFIILSKQILVSKVSNEKLITDYLNNKSELFFNIYLTDKPEQMFITFKYKEIQFNFNEKEQFK</sequence>
<organism evidence="1">
    <name type="scientific">Russula virescens</name>
    <dbReference type="NCBI Taxonomy" id="71688"/>
    <lineage>
        <taxon>Eukaryota</taxon>
        <taxon>Fungi</taxon>
        <taxon>Dikarya</taxon>
        <taxon>Basidiomycota</taxon>
        <taxon>Agaricomycotina</taxon>
        <taxon>Agaricomycetes</taxon>
        <taxon>Russulales</taxon>
        <taxon>Russulaceae</taxon>
        <taxon>Russula</taxon>
    </lineage>
</organism>
<gene>
    <name evidence="1" type="primary">orf152</name>
</gene>
<name>A0A2S0U400_9AGAM</name>
<dbReference type="GeneID" id="36940916"/>